<dbReference type="Proteomes" id="UP000233534">
    <property type="component" value="Chromosome"/>
</dbReference>
<reference evidence="1 2" key="1">
    <citation type="submission" date="2017-12" db="EMBL/GenBank/DDBJ databases">
        <title>Complete genome sequence of Herbivorax saccincola GGR1, a novel Cellulosome-producing hydrolytic bacterium in a thermophilic biogas plant, established by Illumina and Nanopore MinION sequencing.</title>
        <authorList>
            <person name="Pechtl A."/>
            <person name="Ruckert C."/>
            <person name="Koeck D.E."/>
            <person name="Maus I."/>
            <person name="Winkler A."/>
            <person name="Kalinowski J."/>
            <person name="Puhler A."/>
            <person name="Schwarz W.W."/>
            <person name="Zverlov V.V."/>
            <person name="Schluter A."/>
            <person name="Liebl W."/>
        </authorList>
    </citation>
    <scope>NUCLEOTIDE SEQUENCE [LARGE SCALE GENOMIC DNA]</scope>
    <source>
        <strain evidence="2">SR1</strain>
    </source>
</reference>
<sequence>MKLYRPVGLKELKKIIELGFRGFPPRLPQQPIFYPVLNQGYAEEIASQWNTNDHFSGFVGYVLELEPSLKKELIY</sequence>
<protein>
    <recommendedName>
        <fullName evidence="3">ADP-ribosylation/crystallin J1</fullName>
    </recommendedName>
</protein>
<dbReference type="EMBL" id="CP025197">
    <property type="protein sequence ID" value="AUG57598.1"/>
    <property type="molecule type" value="Genomic_DNA"/>
</dbReference>
<dbReference type="AlphaFoldDB" id="A0A2K9E5D3"/>
<evidence type="ECO:0008006" key="3">
    <source>
        <dbReference type="Google" id="ProtNLM"/>
    </source>
</evidence>
<name>A0A2K9E5D3_9FIRM</name>
<dbReference type="RefSeq" id="WP_101301132.1">
    <property type="nucleotide sequence ID" value="NZ_CP025197.1"/>
</dbReference>
<evidence type="ECO:0000313" key="1">
    <source>
        <dbReference type="EMBL" id="AUG57598.1"/>
    </source>
</evidence>
<accession>A0A2K9E5D3</accession>
<gene>
    <name evidence="1" type="ORF">HVS_08450</name>
</gene>
<proteinExistence type="predicted"/>
<keyword evidence="2" id="KW-1185">Reference proteome</keyword>
<evidence type="ECO:0000313" key="2">
    <source>
        <dbReference type="Proteomes" id="UP000233534"/>
    </source>
</evidence>
<organism evidence="1 2">
    <name type="scientific">Acetivibrio saccincola</name>
    <dbReference type="NCBI Taxonomy" id="1677857"/>
    <lineage>
        <taxon>Bacteria</taxon>
        <taxon>Bacillati</taxon>
        <taxon>Bacillota</taxon>
        <taxon>Clostridia</taxon>
        <taxon>Eubacteriales</taxon>
        <taxon>Oscillospiraceae</taxon>
        <taxon>Acetivibrio</taxon>
    </lineage>
</organism>
<dbReference type="KEGG" id="hsc:HVS_08450"/>